<evidence type="ECO:0000313" key="2">
    <source>
        <dbReference type="EMBL" id="MBB4678693.1"/>
    </source>
</evidence>
<dbReference type="SUPFAM" id="SSF54593">
    <property type="entry name" value="Glyoxalase/Bleomycin resistance protein/Dihydroxybiphenyl dioxygenase"/>
    <property type="match status" value="1"/>
</dbReference>
<keyword evidence="2" id="KW-0560">Oxidoreductase</keyword>
<dbReference type="EMBL" id="JACHMH010000001">
    <property type="protein sequence ID" value="MBB4678693.1"/>
    <property type="molecule type" value="Genomic_DNA"/>
</dbReference>
<organism evidence="2 3">
    <name type="scientific">Crossiella cryophila</name>
    <dbReference type="NCBI Taxonomy" id="43355"/>
    <lineage>
        <taxon>Bacteria</taxon>
        <taxon>Bacillati</taxon>
        <taxon>Actinomycetota</taxon>
        <taxon>Actinomycetes</taxon>
        <taxon>Pseudonocardiales</taxon>
        <taxon>Pseudonocardiaceae</taxon>
        <taxon>Crossiella</taxon>
    </lineage>
</organism>
<dbReference type="RefSeq" id="WP_185004534.1">
    <property type="nucleotide sequence ID" value="NZ_BAAAUI010000010.1"/>
</dbReference>
<name>A0A7W7CF87_9PSEU</name>
<keyword evidence="2" id="KW-0456">Lyase</keyword>
<dbReference type="Gene3D" id="3.10.180.10">
    <property type="entry name" value="2,3-Dihydroxybiphenyl 1,2-Dioxygenase, domain 1"/>
    <property type="match status" value="1"/>
</dbReference>
<evidence type="ECO:0000259" key="1">
    <source>
        <dbReference type="PROSITE" id="PS51819"/>
    </source>
</evidence>
<evidence type="ECO:0000313" key="3">
    <source>
        <dbReference type="Proteomes" id="UP000533598"/>
    </source>
</evidence>
<dbReference type="InterPro" id="IPR029068">
    <property type="entry name" value="Glyas_Bleomycin-R_OHBP_Dase"/>
</dbReference>
<comment type="caution">
    <text evidence="2">The sequence shown here is derived from an EMBL/GenBank/DDBJ whole genome shotgun (WGS) entry which is preliminary data.</text>
</comment>
<keyword evidence="3" id="KW-1185">Reference proteome</keyword>
<dbReference type="Pfam" id="PF13669">
    <property type="entry name" value="Glyoxalase_4"/>
    <property type="match status" value="1"/>
</dbReference>
<proteinExistence type="predicted"/>
<reference evidence="2 3" key="1">
    <citation type="submission" date="2020-08" db="EMBL/GenBank/DDBJ databases">
        <title>Sequencing the genomes of 1000 actinobacteria strains.</title>
        <authorList>
            <person name="Klenk H.-P."/>
        </authorList>
    </citation>
    <scope>NUCLEOTIDE SEQUENCE [LARGE SCALE GENOMIC DNA]</scope>
    <source>
        <strain evidence="2 3">DSM 44230</strain>
    </source>
</reference>
<accession>A0A7W7CF87</accession>
<dbReference type="PROSITE" id="PS51819">
    <property type="entry name" value="VOC"/>
    <property type="match status" value="1"/>
</dbReference>
<sequence>MPVIVPDYHLGVVVSDLHRAMAELTDLLGLRWLPPVRSGHQVTGDGPPHTGPMLTMSRQGPPYLELLELTPGTVWSEPGLHHLGFWAHDVRAESARMTAAGFPLEAEAVVLAGDTEPGVCYHRTSDGLRLELVEMSRGGPALAHYLNAITD</sequence>
<dbReference type="AlphaFoldDB" id="A0A7W7CF87"/>
<protein>
    <submittedName>
        <fullName evidence="2">Catechol 2,3-dioxygenase-like lactoylglutathione lyase family enzyme</fullName>
    </submittedName>
</protein>
<dbReference type="GO" id="GO:0016829">
    <property type="term" value="F:lyase activity"/>
    <property type="evidence" value="ECO:0007669"/>
    <property type="project" value="UniProtKB-KW"/>
</dbReference>
<dbReference type="GO" id="GO:0051213">
    <property type="term" value="F:dioxygenase activity"/>
    <property type="evidence" value="ECO:0007669"/>
    <property type="project" value="UniProtKB-KW"/>
</dbReference>
<gene>
    <name evidence="2" type="ORF">HNR67_004811</name>
</gene>
<feature type="domain" description="VOC" evidence="1">
    <location>
        <begin position="6"/>
        <end position="135"/>
    </location>
</feature>
<keyword evidence="2" id="KW-0223">Dioxygenase</keyword>
<dbReference type="Proteomes" id="UP000533598">
    <property type="component" value="Unassembled WGS sequence"/>
</dbReference>
<dbReference type="InterPro" id="IPR037523">
    <property type="entry name" value="VOC_core"/>
</dbReference>